<dbReference type="PANTHER" id="PTHR10621">
    <property type="entry name" value="UV EXCISION REPAIR PROTEIN RAD23"/>
    <property type="match status" value="1"/>
</dbReference>
<dbReference type="InterPro" id="IPR029071">
    <property type="entry name" value="Ubiquitin-like_domsf"/>
</dbReference>
<dbReference type="SMART" id="SM00213">
    <property type="entry name" value="UBQ"/>
    <property type="match status" value="3"/>
</dbReference>
<proteinExistence type="predicted"/>
<dbReference type="AlphaFoldDB" id="A0ABD2HSH1"/>
<dbReference type="Gene3D" id="3.10.20.90">
    <property type="entry name" value="Phosphatidylinositol 3-kinase Catalytic Subunit, Chain A, domain 1"/>
    <property type="match status" value="2"/>
</dbReference>
<dbReference type="InterPro" id="IPR000626">
    <property type="entry name" value="Ubiquitin-like_dom"/>
</dbReference>
<reference evidence="2 3" key="1">
    <citation type="submission" date="2024-10" db="EMBL/GenBank/DDBJ databases">
        <authorList>
            <person name="Kim D."/>
        </authorList>
    </citation>
    <scope>NUCLEOTIDE SEQUENCE [LARGE SCALE GENOMIC DNA]</scope>
    <source>
        <strain evidence="2">Taebaek</strain>
    </source>
</reference>
<keyword evidence="3" id="KW-1185">Reference proteome</keyword>
<evidence type="ECO:0000313" key="3">
    <source>
        <dbReference type="Proteomes" id="UP001620645"/>
    </source>
</evidence>
<feature type="domain" description="Ubiquitin-like" evidence="1">
    <location>
        <begin position="202"/>
        <end position="275"/>
    </location>
</feature>
<dbReference type="Proteomes" id="UP001620645">
    <property type="component" value="Unassembled WGS sequence"/>
</dbReference>
<dbReference type="PROSITE" id="PS50053">
    <property type="entry name" value="UBIQUITIN_2"/>
    <property type="match status" value="2"/>
</dbReference>
<organism evidence="2 3">
    <name type="scientific">Heterodera schachtii</name>
    <name type="common">Sugarbeet cyst nematode worm</name>
    <name type="synonym">Tylenchus schachtii</name>
    <dbReference type="NCBI Taxonomy" id="97005"/>
    <lineage>
        <taxon>Eukaryota</taxon>
        <taxon>Metazoa</taxon>
        <taxon>Ecdysozoa</taxon>
        <taxon>Nematoda</taxon>
        <taxon>Chromadorea</taxon>
        <taxon>Rhabditida</taxon>
        <taxon>Tylenchina</taxon>
        <taxon>Tylenchomorpha</taxon>
        <taxon>Tylenchoidea</taxon>
        <taxon>Heteroderidae</taxon>
        <taxon>Heteroderinae</taxon>
        <taxon>Heterodera</taxon>
    </lineage>
</organism>
<sequence length="294" mass="33474">MNHFGFSLCSVGISAGLMAMLFMLMIMPSSTGGFRIYVSLPVEVEDTDTVVTLKQKIEKMTKIPPKQQTIRSEDIPNGQMLVGENKLKDYKISIKSNVYLWTEFQISVWHNGNNYKVITNGTDTVQSLKKKIKPKIERDLNRIIKPIKLRRNRTAGIIELPDNGTLDGCGINGDDDIDVTFVQNQSFAAGKLTMLITITDGMKIEVKYGRKYYNIEVNKKDTVATVKQKIEEIEQFGHIPAKKQTLRWYSNGPVLDDSNKTLEEYGINKGNPIIVSWDEFEIFVQYKGKNTHLW</sequence>
<dbReference type="Pfam" id="PF00240">
    <property type="entry name" value="ubiquitin"/>
    <property type="match status" value="2"/>
</dbReference>
<feature type="domain" description="Ubiquitin-like" evidence="1">
    <location>
        <begin position="23"/>
        <end position="100"/>
    </location>
</feature>
<dbReference type="CDD" id="cd17039">
    <property type="entry name" value="Ubl_ubiquitin_like"/>
    <property type="match status" value="2"/>
</dbReference>
<gene>
    <name evidence="2" type="ORF">niasHS_018101</name>
</gene>
<comment type="caution">
    <text evidence="2">The sequence shown here is derived from an EMBL/GenBank/DDBJ whole genome shotgun (WGS) entry which is preliminary data.</text>
</comment>
<evidence type="ECO:0000259" key="1">
    <source>
        <dbReference type="PROSITE" id="PS50053"/>
    </source>
</evidence>
<dbReference type="EMBL" id="JBICCN010000429">
    <property type="protein sequence ID" value="KAL3069376.1"/>
    <property type="molecule type" value="Genomic_DNA"/>
</dbReference>
<dbReference type="SUPFAM" id="SSF54236">
    <property type="entry name" value="Ubiquitin-like"/>
    <property type="match status" value="2"/>
</dbReference>
<dbReference type="PANTHER" id="PTHR10621:SF0">
    <property type="entry name" value="UV EXCISION REPAIR PROTEIN RAD23"/>
    <property type="match status" value="1"/>
</dbReference>
<protein>
    <recommendedName>
        <fullName evidence="1">Ubiquitin-like domain-containing protein</fullName>
    </recommendedName>
</protein>
<name>A0ABD2HSH1_HETSC</name>
<evidence type="ECO:0000313" key="2">
    <source>
        <dbReference type="EMBL" id="KAL3069376.1"/>
    </source>
</evidence>
<accession>A0ABD2HSH1</accession>